<dbReference type="AlphaFoldDB" id="A0A2M4D0P7"/>
<protein>
    <submittedName>
        <fullName evidence="2">Putative secreted protein</fullName>
    </submittedName>
</protein>
<sequence>MHARGAGWLVFALWPTNPAFCLKFPFEARRFPYFLICGSLSLSCSRRNLPVHGPWSMQCKRGGIAMV</sequence>
<evidence type="ECO:0000256" key="1">
    <source>
        <dbReference type="SAM" id="SignalP"/>
    </source>
</evidence>
<organism evidence="2">
    <name type="scientific">Anopheles darlingi</name>
    <name type="common">Mosquito</name>
    <dbReference type="NCBI Taxonomy" id="43151"/>
    <lineage>
        <taxon>Eukaryota</taxon>
        <taxon>Metazoa</taxon>
        <taxon>Ecdysozoa</taxon>
        <taxon>Arthropoda</taxon>
        <taxon>Hexapoda</taxon>
        <taxon>Insecta</taxon>
        <taxon>Pterygota</taxon>
        <taxon>Neoptera</taxon>
        <taxon>Endopterygota</taxon>
        <taxon>Diptera</taxon>
        <taxon>Nematocera</taxon>
        <taxon>Culicoidea</taxon>
        <taxon>Culicidae</taxon>
        <taxon>Anophelinae</taxon>
        <taxon>Anopheles</taxon>
    </lineage>
</organism>
<dbReference type="EMBL" id="GGFL01006949">
    <property type="protein sequence ID" value="MBW71127.1"/>
    <property type="molecule type" value="Transcribed_RNA"/>
</dbReference>
<feature type="signal peptide" evidence="1">
    <location>
        <begin position="1"/>
        <end position="21"/>
    </location>
</feature>
<evidence type="ECO:0000313" key="2">
    <source>
        <dbReference type="EMBL" id="MBW71127.1"/>
    </source>
</evidence>
<name>A0A2M4D0P7_ANODA</name>
<proteinExistence type="predicted"/>
<reference evidence="2" key="1">
    <citation type="submission" date="2018-01" db="EMBL/GenBank/DDBJ databases">
        <title>An insight into the sialome of Amazonian anophelines.</title>
        <authorList>
            <person name="Ribeiro J.M."/>
            <person name="Scarpassa V."/>
            <person name="Calvo E."/>
        </authorList>
    </citation>
    <scope>NUCLEOTIDE SEQUENCE</scope>
</reference>
<feature type="chain" id="PRO_5014610788" evidence="1">
    <location>
        <begin position="22"/>
        <end position="67"/>
    </location>
</feature>
<keyword evidence="1" id="KW-0732">Signal</keyword>
<accession>A0A2M4D0P7</accession>